<dbReference type="PRINTS" id="PR01607">
    <property type="entry name" value="APYRASEFAMLY"/>
</dbReference>
<feature type="domain" description="5'-Nucleotidase C-terminal" evidence="1">
    <location>
        <begin position="3"/>
        <end position="136"/>
    </location>
</feature>
<proteinExistence type="predicted"/>
<dbReference type="STRING" id="1138822.PL11_001230"/>
<dbReference type="EMBL" id="BEXA01000005">
    <property type="protein sequence ID" value="GAY73925.1"/>
    <property type="molecule type" value="Genomic_DNA"/>
</dbReference>
<dbReference type="GO" id="GO:0008768">
    <property type="term" value="F:UDP-sugar diphosphatase activity"/>
    <property type="evidence" value="ECO:0007669"/>
    <property type="project" value="TreeGrafter"/>
</dbReference>
<evidence type="ECO:0000313" key="3">
    <source>
        <dbReference type="Proteomes" id="UP000286974"/>
    </source>
</evidence>
<dbReference type="EC" id="3.1.3.5" evidence="2"/>
<gene>
    <name evidence="2" type="ORF">NBRC111893_2071</name>
</gene>
<comment type="caution">
    <text evidence="2">The sequence shown here is derived from an EMBL/GenBank/DDBJ whole genome shotgun (WGS) entry which is preliminary data.</text>
</comment>
<keyword evidence="3" id="KW-1185">Reference proteome</keyword>
<dbReference type="AlphaFoldDB" id="A0A401FNF8"/>
<dbReference type="GO" id="GO:0009166">
    <property type="term" value="P:nucleotide catabolic process"/>
    <property type="evidence" value="ECO:0007669"/>
    <property type="project" value="InterPro"/>
</dbReference>
<dbReference type="Proteomes" id="UP000286974">
    <property type="component" value="Unassembled WGS sequence"/>
</dbReference>
<dbReference type="PANTHER" id="PTHR11575">
    <property type="entry name" value="5'-NUCLEOTIDASE-RELATED"/>
    <property type="match status" value="1"/>
</dbReference>
<dbReference type="GO" id="GO:0030288">
    <property type="term" value="C:outer membrane-bounded periplasmic space"/>
    <property type="evidence" value="ECO:0007669"/>
    <property type="project" value="TreeGrafter"/>
</dbReference>
<sequence>MVVDAQRVIANEQGHQTDIAVTSNDSIRSGMNATVNGDVTLGTLYNMQPYGNSQPIVELTDDQIIELLNEQYTKSQLYFLQLSGLTYHYKSVNDGDQIATVSDVEVNNQPINPTNKYRILTNDYLSTGGDGYTAFTKGTIVDNAGQDIDLLTDYLQTKSPIPTPQLNRKINS</sequence>
<dbReference type="InterPro" id="IPR006179">
    <property type="entry name" value="5_nucleotidase/apyrase"/>
</dbReference>
<reference evidence="2 3" key="1">
    <citation type="submission" date="2017-11" db="EMBL/GenBank/DDBJ databases">
        <title>Draft Genome Sequence of Lactobacillus curieae NBRC 111893 isolated from Koso, a Japanese sugar-Vegetable Fermented Beverage.</title>
        <authorList>
            <person name="Chiou T.Y."/>
            <person name="Oshima K."/>
            <person name="Suda W."/>
            <person name="Hattori M."/>
            <person name="Takahashi T."/>
        </authorList>
    </citation>
    <scope>NUCLEOTIDE SEQUENCE [LARGE SCALE GENOMIC DNA]</scope>
    <source>
        <strain evidence="2 3">NBRC111893</strain>
    </source>
</reference>
<dbReference type="Gene3D" id="3.90.780.10">
    <property type="entry name" value="5'-Nucleotidase, C-terminal domain"/>
    <property type="match status" value="1"/>
</dbReference>
<keyword evidence="2" id="KW-0378">Hydrolase</keyword>
<dbReference type="Pfam" id="PF02872">
    <property type="entry name" value="5_nucleotid_C"/>
    <property type="match status" value="1"/>
</dbReference>
<dbReference type="InterPro" id="IPR008334">
    <property type="entry name" value="5'-Nucleotdase_C"/>
</dbReference>
<dbReference type="PANTHER" id="PTHR11575:SF24">
    <property type="entry name" value="5'-NUCLEOTIDASE"/>
    <property type="match status" value="1"/>
</dbReference>
<evidence type="ECO:0000259" key="1">
    <source>
        <dbReference type="Pfam" id="PF02872"/>
    </source>
</evidence>
<dbReference type="InterPro" id="IPR036907">
    <property type="entry name" value="5'-Nucleotdase_C_sf"/>
</dbReference>
<organism evidence="2 3">
    <name type="scientific">Lentilactobacillus kosonis</name>
    <dbReference type="NCBI Taxonomy" id="2810561"/>
    <lineage>
        <taxon>Bacteria</taxon>
        <taxon>Bacillati</taxon>
        <taxon>Bacillota</taxon>
        <taxon>Bacilli</taxon>
        <taxon>Lactobacillales</taxon>
        <taxon>Lactobacillaceae</taxon>
        <taxon>Lentilactobacillus</taxon>
    </lineage>
</organism>
<protein>
    <submittedName>
        <fullName evidence="2">5'-nucleotidase</fullName>
        <ecNumber evidence="2">3.1.3.5</ecNumber>
    </submittedName>
</protein>
<accession>A0A401FNF8</accession>
<dbReference type="SUPFAM" id="SSF55816">
    <property type="entry name" value="5'-nucleotidase (syn. UDP-sugar hydrolase), C-terminal domain"/>
    <property type="match status" value="1"/>
</dbReference>
<name>A0A401FNF8_9LACO</name>
<dbReference type="GO" id="GO:0008253">
    <property type="term" value="F:5'-nucleotidase activity"/>
    <property type="evidence" value="ECO:0007669"/>
    <property type="project" value="UniProtKB-EC"/>
</dbReference>
<evidence type="ECO:0000313" key="2">
    <source>
        <dbReference type="EMBL" id="GAY73925.1"/>
    </source>
</evidence>